<dbReference type="GO" id="GO:0160107">
    <property type="term" value="F:tRNA (adenine(58)-N1)-methyltransferase activity"/>
    <property type="evidence" value="ECO:0007669"/>
    <property type="project" value="UniProtKB-EC"/>
</dbReference>
<evidence type="ECO:0000259" key="11">
    <source>
        <dbReference type="Pfam" id="PF08704"/>
    </source>
</evidence>
<gene>
    <name evidence="12" type="ORF">Voc01_096590</name>
</gene>
<evidence type="ECO:0000313" key="12">
    <source>
        <dbReference type="EMBL" id="GIJ74742.1"/>
    </source>
</evidence>
<dbReference type="Pfam" id="PF08704">
    <property type="entry name" value="GCD14"/>
    <property type="match status" value="1"/>
</dbReference>
<evidence type="ECO:0000256" key="10">
    <source>
        <dbReference type="SAM" id="MobiDB-lite"/>
    </source>
</evidence>
<dbReference type="FunFam" id="3.10.330.20:FF:000001">
    <property type="entry name" value="tRNA (adenine(58)-N(1))-methyltransferase TrmI"/>
    <property type="match status" value="1"/>
</dbReference>
<dbReference type="InterPro" id="IPR049470">
    <property type="entry name" value="TRM61_C"/>
</dbReference>
<accession>A0A8J4EJV9</accession>
<evidence type="ECO:0000313" key="13">
    <source>
        <dbReference type="Proteomes" id="UP000635606"/>
    </source>
</evidence>
<dbReference type="FunFam" id="3.40.50.150:FF:000019">
    <property type="entry name" value="tRNA (adenine(58)-N(1))-methyltransferase TrmI"/>
    <property type="match status" value="1"/>
</dbReference>
<proteinExistence type="predicted"/>
<keyword evidence="3" id="KW-0808">Transferase</keyword>
<dbReference type="Proteomes" id="UP000635606">
    <property type="component" value="Unassembled WGS sequence"/>
</dbReference>
<dbReference type="EMBL" id="BOPH01000143">
    <property type="protein sequence ID" value="GIJ74742.1"/>
    <property type="molecule type" value="Genomic_DNA"/>
</dbReference>
<dbReference type="Pfam" id="PF14801">
    <property type="entry name" value="TrmI-like_N"/>
    <property type="match status" value="1"/>
</dbReference>
<dbReference type="Gene3D" id="3.40.50.150">
    <property type="entry name" value="Vaccinia Virus protein VP39"/>
    <property type="match status" value="1"/>
</dbReference>
<evidence type="ECO:0000256" key="1">
    <source>
        <dbReference type="ARBA" id="ARBA00012796"/>
    </source>
</evidence>
<dbReference type="PANTHER" id="PTHR12133">
    <property type="entry name" value="TRNA (ADENINE(58)-N(1))-METHYLTRANSFERASE"/>
    <property type="match status" value="1"/>
</dbReference>
<keyword evidence="2 12" id="KW-0489">Methyltransferase</keyword>
<sequence>MTATHAGPRHRGPFRVGDRVQLTDPKGRLHTITLEPGRQFHTHRGMVDHDALIGLPDASVVTSSGGTQYLALRPLLADYVLGMPRGAQVIYPKDAAQIVAMGDVFPGAKVLEAGAGSGALSCWLLRAVGPTGQLFSFEQRADFAEIARRNVSAFMGDVPENWSLTVDDVGACEENDFDRIILDMLTPWEHLDLVERALVPGGVFVGYVATTPQLSELVEALRESGCFTEPRAWETLVRDWHAEGLAVRPDHRMIAHTAFLVTARRMAPGVVAPPRRRKPSKGAEAYQLKRAAAAAGAVVGSKGNGTHVPTAPPAGVPDDPMVSSTTVGGAVDEQVAGRAAGGGTNGNGTAEVNPGEGGP</sequence>
<keyword evidence="4" id="KW-0949">S-adenosyl-L-methionine</keyword>
<keyword evidence="13" id="KW-1185">Reference proteome</keyword>
<name>A0A8J4EJV9_9ACTN</name>
<evidence type="ECO:0000256" key="2">
    <source>
        <dbReference type="ARBA" id="ARBA00022603"/>
    </source>
</evidence>
<feature type="region of interest" description="Disordered" evidence="10">
    <location>
        <begin position="300"/>
        <end position="359"/>
    </location>
</feature>
<dbReference type="InterPro" id="IPR029063">
    <property type="entry name" value="SAM-dependent_MTases_sf"/>
</dbReference>
<reference evidence="12" key="1">
    <citation type="submission" date="2021-01" db="EMBL/GenBank/DDBJ databases">
        <title>Whole genome shotgun sequence of Virgisporangium ochraceum NBRC 16418.</title>
        <authorList>
            <person name="Komaki H."/>
            <person name="Tamura T."/>
        </authorList>
    </citation>
    <scope>NUCLEOTIDE SEQUENCE</scope>
    <source>
        <strain evidence="12">NBRC 16418</strain>
    </source>
</reference>
<keyword evidence="5" id="KW-0819">tRNA processing</keyword>
<dbReference type="PANTHER" id="PTHR12133:SF1">
    <property type="entry name" value="TRNA (ADENINE(58)-N(1))-METHYLTRANSFERASE, MITOCHONDRIAL"/>
    <property type="match status" value="1"/>
</dbReference>
<evidence type="ECO:0000256" key="5">
    <source>
        <dbReference type="ARBA" id="ARBA00022694"/>
    </source>
</evidence>
<dbReference type="AlphaFoldDB" id="A0A8J4EJV9"/>
<evidence type="ECO:0000256" key="3">
    <source>
        <dbReference type="ARBA" id="ARBA00022679"/>
    </source>
</evidence>
<dbReference type="GO" id="GO:0031515">
    <property type="term" value="C:tRNA (m1A) methyltransferase complex"/>
    <property type="evidence" value="ECO:0007669"/>
    <property type="project" value="InterPro"/>
</dbReference>
<feature type="domain" description="tRNA (adenine(58)-N(1))-methyltransferase catalytic subunit TRM61 C-terminal" evidence="11">
    <location>
        <begin position="81"/>
        <end position="243"/>
    </location>
</feature>
<protein>
    <recommendedName>
        <fullName evidence="8">tRNA (adenine(58)-N(1))-methyltransferase TrmI</fullName>
        <ecNumber evidence="1">2.1.1.220</ecNumber>
    </recommendedName>
    <alternativeName>
        <fullName evidence="9">tRNA(m1A58)-methyltransferase</fullName>
    </alternativeName>
</protein>
<comment type="caution">
    <text evidence="12">The sequence shown here is derived from an EMBL/GenBank/DDBJ whole genome shotgun (WGS) entry which is preliminary data.</text>
</comment>
<organism evidence="12 13">
    <name type="scientific">Virgisporangium ochraceum</name>
    <dbReference type="NCBI Taxonomy" id="65505"/>
    <lineage>
        <taxon>Bacteria</taxon>
        <taxon>Bacillati</taxon>
        <taxon>Actinomycetota</taxon>
        <taxon>Actinomycetes</taxon>
        <taxon>Micromonosporales</taxon>
        <taxon>Micromonosporaceae</taxon>
        <taxon>Virgisporangium</taxon>
    </lineage>
</organism>
<dbReference type="PROSITE" id="PS51620">
    <property type="entry name" value="SAM_TRM61"/>
    <property type="match status" value="1"/>
</dbReference>
<comment type="subunit">
    <text evidence="7">Homotetramer composed of a dimer of dimers.</text>
</comment>
<dbReference type="GO" id="GO:0030488">
    <property type="term" value="P:tRNA methylation"/>
    <property type="evidence" value="ECO:0007669"/>
    <property type="project" value="InterPro"/>
</dbReference>
<dbReference type="Gene3D" id="3.10.330.20">
    <property type="match status" value="1"/>
</dbReference>
<dbReference type="SUPFAM" id="SSF53335">
    <property type="entry name" value="S-adenosyl-L-methionine-dependent methyltransferases"/>
    <property type="match status" value="1"/>
</dbReference>
<comment type="function">
    <text evidence="6">Catalyzes the S-adenosyl-L-methionine-dependent formation of N(1)-methyladenine at position 58 (m1A58) in tRNA.</text>
</comment>
<evidence type="ECO:0000256" key="4">
    <source>
        <dbReference type="ARBA" id="ARBA00022691"/>
    </source>
</evidence>
<evidence type="ECO:0000256" key="7">
    <source>
        <dbReference type="ARBA" id="ARBA00066181"/>
    </source>
</evidence>
<dbReference type="InterPro" id="IPR014816">
    <property type="entry name" value="tRNA_MeTrfase_Gcd14"/>
</dbReference>
<evidence type="ECO:0000256" key="9">
    <source>
        <dbReference type="ARBA" id="ARBA00075788"/>
    </source>
</evidence>
<evidence type="ECO:0000256" key="8">
    <source>
        <dbReference type="ARBA" id="ARBA00069291"/>
    </source>
</evidence>
<dbReference type="CDD" id="cd02440">
    <property type="entry name" value="AdoMet_MTases"/>
    <property type="match status" value="1"/>
</dbReference>
<dbReference type="EC" id="2.1.1.220" evidence="1"/>
<evidence type="ECO:0000256" key="6">
    <source>
        <dbReference type="ARBA" id="ARBA00056761"/>
    </source>
</evidence>